<protein>
    <recommendedName>
        <fullName evidence="3">Methyltransferase type 11 domain-containing protein</fullName>
    </recommendedName>
</protein>
<evidence type="ECO:0008006" key="3">
    <source>
        <dbReference type="Google" id="ProtNLM"/>
    </source>
</evidence>
<organism evidence="1 2">
    <name type="scientific">Kordiimonas pumila</name>
    <dbReference type="NCBI Taxonomy" id="2161677"/>
    <lineage>
        <taxon>Bacteria</taxon>
        <taxon>Pseudomonadati</taxon>
        <taxon>Pseudomonadota</taxon>
        <taxon>Alphaproteobacteria</taxon>
        <taxon>Kordiimonadales</taxon>
        <taxon>Kordiimonadaceae</taxon>
        <taxon>Kordiimonas</taxon>
    </lineage>
</organism>
<reference evidence="2" key="1">
    <citation type="journal article" date="2019" name="Int. J. Syst. Evol. Microbiol.">
        <title>The Global Catalogue of Microorganisms (GCM) 10K type strain sequencing project: providing services to taxonomists for standard genome sequencing and annotation.</title>
        <authorList>
            <consortium name="The Broad Institute Genomics Platform"/>
            <consortium name="The Broad Institute Genome Sequencing Center for Infectious Disease"/>
            <person name="Wu L."/>
            <person name="Ma J."/>
        </authorList>
    </citation>
    <scope>NUCLEOTIDE SEQUENCE [LARGE SCALE GENOMIC DNA]</scope>
    <source>
        <strain evidence="2">KCTC 62164</strain>
    </source>
</reference>
<dbReference type="SUPFAM" id="SSF53335">
    <property type="entry name" value="S-adenosyl-L-methionine-dependent methyltransferases"/>
    <property type="match status" value="1"/>
</dbReference>
<accession>A0ABV7D1S6</accession>
<dbReference type="Proteomes" id="UP001595444">
    <property type="component" value="Unassembled WGS sequence"/>
</dbReference>
<name>A0ABV7D1S6_9PROT</name>
<dbReference type="RefSeq" id="WP_194212462.1">
    <property type="nucleotide sequence ID" value="NZ_CP061205.1"/>
</dbReference>
<evidence type="ECO:0000313" key="2">
    <source>
        <dbReference type="Proteomes" id="UP001595444"/>
    </source>
</evidence>
<sequence>MTERIAFSLALDLLFNGQDMDYCERPISLSVFETMAMFQDLKERSQIGVIGPGGGRLLKTLLERGHIVDAYEGRDECTNHIRKHFGDIGSLKILPVSHLNEPIRRSKMSYSALFCMDDLRAFRERQEWTAEVQSIIKPGGYFVYSQVSNKLPKKRNTLSKYFEHVGNYNVSEETAQMIRDSYFSLDEWEPQHDEKKMAMKTLDMIEVASNLRRSIRSGVEIRYMVWRRNKT</sequence>
<keyword evidence="2" id="KW-1185">Reference proteome</keyword>
<dbReference type="Gene3D" id="3.40.50.150">
    <property type="entry name" value="Vaccinia Virus protein VP39"/>
    <property type="match status" value="1"/>
</dbReference>
<gene>
    <name evidence="1" type="ORF">ACFOKA_02985</name>
</gene>
<evidence type="ECO:0000313" key="1">
    <source>
        <dbReference type="EMBL" id="MFC3050864.1"/>
    </source>
</evidence>
<proteinExistence type="predicted"/>
<dbReference type="InterPro" id="IPR029063">
    <property type="entry name" value="SAM-dependent_MTases_sf"/>
</dbReference>
<dbReference type="EMBL" id="JBHRSL010000002">
    <property type="protein sequence ID" value="MFC3050864.1"/>
    <property type="molecule type" value="Genomic_DNA"/>
</dbReference>
<comment type="caution">
    <text evidence="1">The sequence shown here is derived from an EMBL/GenBank/DDBJ whole genome shotgun (WGS) entry which is preliminary data.</text>
</comment>